<accession>A0A6P1T954</accession>
<dbReference type="SUPFAM" id="SSF52540">
    <property type="entry name" value="P-loop containing nucleoside triphosphate hydrolases"/>
    <property type="match status" value="1"/>
</dbReference>
<protein>
    <submittedName>
        <fullName evidence="3">Glutathione synthase</fullName>
    </submittedName>
</protein>
<gene>
    <name evidence="3" type="ORF">GTQ55_01430</name>
    <name evidence="2" type="ORF">HNQ53_001687</name>
</gene>
<sequence length="629" mass="70108">MSNSQVARHRDYVEKLLHENVFGHQRRAAKNTFSALGPDCRSVIMAAEMQSGKSGVALALACLQRNSLSDSDIVDQSKLRDTMYVLTMPNTDLLAQAKEDLKPCMNAVVTNLVHFENDLEKYFIRHDPKLIIIDECHYGSGESAVRYEKLFEYVEKKNRECSIVFISATPLSALLAAENEAVLRKDLNTKLVFHKASDEYLGITNMLNQGQVISLNGRNRNLLNKSPARDKFLSHVKDSKSEGWALIRVPSGAAMDAKKMLIKEGFEAENIFILGSSLSGVPANELIDIDQFKIHCQQGMLFGKKVIAITVAGVRAGINFGQEMKENLLASWDSTVSSVAAIVQANIGRACGYHGNSNALHFTNMSGVKAYARIVAFLEENCTTHATDDMEGLRDEFERICADNDIRGLDAGARINKGRSRKGNKSLSEYKAYHTDSYLVVPGRLTEDFDYSQYTDDPEYLESIKVVRDTLISGGLMVKSSRSLPPGSNSIANWVNGDTFSNPEKAIAGGPVFERVGRFTTQLDFEHDVRFNDIVPAGGGVDINQRSIAVFVFSVYNESRRDVEKKVMTISDVHEVSDAYNVESDDTVLVLFKKGEFSQSLTEEYIEIKLEEENKSRIVEESKFQRDYS</sequence>
<evidence type="ECO:0000313" key="3">
    <source>
        <dbReference type="EMBL" id="QHQ37779.1"/>
    </source>
</evidence>
<dbReference type="PROSITE" id="PS51192">
    <property type="entry name" value="HELICASE_ATP_BIND_1"/>
    <property type="match status" value="1"/>
</dbReference>
<reference evidence="3 4" key="1">
    <citation type="submission" date="2020-01" db="EMBL/GenBank/DDBJ databases">
        <title>The possibility of degradation of plastic by Microbulbifer hydrolyticus IRE-31.</title>
        <authorList>
            <person name="Liu L."/>
        </authorList>
    </citation>
    <scope>NUCLEOTIDE SEQUENCE [LARGE SCALE GENOMIC DNA]</scope>
    <source>
        <strain evidence="3 4">IRE-31</strain>
    </source>
</reference>
<dbReference type="Gene3D" id="3.40.50.300">
    <property type="entry name" value="P-loop containing nucleotide triphosphate hydrolases"/>
    <property type="match status" value="1"/>
</dbReference>
<feature type="domain" description="Helicase ATP-binding" evidence="1">
    <location>
        <begin position="34"/>
        <end position="188"/>
    </location>
</feature>
<dbReference type="EMBL" id="CP047491">
    <property type="protein sequence ID" value="QHQ37779.1"/>
    <property type="molecule type" value="Genomic_DNA"/>
</dbReference>
<dbReference type="AlphaFoldDB" id="A0A6P1T954"/>
<dbReference type="SMART" id="SM00487">
    <property type="entry name" value="DEXDc"/>
    <property type="match status" value="1"/>
</dbReference>
<dbReference type="Proteomes" id="UP000563601">
    <property type="component" value="Unassembled WGS sequence"/>
</dbReference>
<evidence type="ECO:0000313" key="2">
    <source>
        <dbReference type="EMBL" id="MBB5211469.1"/>
    </source>
</evidence>
<dbReference type="OrthoDB" id="1388980at2"/>
<dbReference type="InterPro" id="IPR027417">
    <property type="entry name" value="P-loop_NTPase"/>
</dbReference>
<dbReference type="Proteomes" id="UP000464675">
    <property type="component" value="Chromosome"/>
</dbReference>
<evidence type="ECO:0000313" key="5">
    <source>
        <dbReference type="Proteomes" id="UP000563601"/>
    </source>
</evidence>
<name>A0A6P1T954_9GAMM</name>
<dbReference type="InterPro" id="IPR014001">
    <property type="entry name" value="Helicase_ATP-bd"/>
</dbReference>
<dbReference type="EMBL" id="JACHHR010000002">
    <property type="protein sequence ID" value="MBB5211469.1"/>
    <property type="molecule type" value="Genomic_DNA"/>
</dbReference>
<evidence type="ECO:0000259" key="1">
    <source>
        <dbReference type="PROSITE" id="PS51192"/>
    </source>
</evidence>
<proteinExistence type="predicted"/>
<keyword evidence="4" id="KW-1185">Reference proteome</keyword>
<organism evidence="2 5">
    <name type="scientific">Microbulbifer hydrolyticus</name>
    <dbReference type="NCBI Taxonomy" id="48074"/>
    <lineage>
        <taxon>Bacteria</taxon>
        <taxon>Pseudomonadati</taxon>
        <taxon>Pseudomonadota</taxon>
        <taxon>Gammaproteobacteria</taxon>
        <taxon>Cellvibrionales</taxon>
        <taxon>Microbulbiferaceae</taxon>
        <taxon>Microbulbifer</taxon>
    </lineage>
</organism>
<evidence type="ECO:0000313" key="4">
    <source>
        <dbReference type="Proteomes" id="UP000464675"/>
    </source>
</evidence>
<dbReference type="RefSeq" id="WP_161857117.1">
    <property type="nucleotide sequence ID" value="NZ_CP047491.1"/>
</dbReference>
<reference evidence="2 5" key="2">
    <citation type="submission" date="2020-08" db="EMBL/GenBank/DDBJ databases">
        <title>Genomic Encyclopedia of Type Strains, Phase IV (KMG-IV): sequencing the most valuable type-strain genomes for metagenomic binning, comparative biology and taxonomic classification.</title>
        <authorList>
            <person name="Goeker M."/>
        </authorList>
    </citation>
    <scope>NUCLEOTIDE SEQUENCE [LARGE SCALE GENOMIC DNA]</scope>
    <source>
        <strain evidence="2 5">DSM 11525</strain>
    </source>
</reference>